<name>A0ABV5C9D0_9BACL</name>
<dbReference type="EMBL" id="JBHIRY010000053">
    <property type="protein sequence ID" value="MFB5763955.1"/>
    <property type="molecule type" value="Genomic_DNA"/>
</dbReference>
<evidence type="ECO:0000313" key="2">
    <source>
        <dbReference type="Proteomes" id="UP001580430"/>
    </source>
</evidence>
<gene>
    <name evidence="1" type="ORF">ACE5LO_26715</name>
</gene>
<reference evidence="1 2" key="1">
    <citation type="submission" date="2024-09" db="EMBL/GenBank/DDBJ databases">
        <title>Paenibacillus zeirhizospherea sp. nov., isolated from surface of the maize (Zea mays) roots in a horticulture field, Hungary.</title>
        <authorList>
            <person name="Marton D."/>
            <person name="Farkas M."/>
            <person name="Bedics A."/>
            <person name="Toth E."/>
            <person name="Tancsics A."/>
            <person name="Boka K."/>
            <person name="Marati G."/>
            <person name="Kriszt B."/>
            <person name="Cserhati M."/>
        </authorList>
    </citation>
    <scope>NUCLEOTIDE SEQUENCE [LARGE SCALE GENOMIC DNA]</scope>
    <source>
        <strain evidence="1 2">JCM 18446</strain>
    </source>
</reference>
<comment type="caution">
    <text evidence="1">The sequence shown here is derived from an EMBL/GenBank/DDBJ whole genome shotgun (WGS) entry which is preliminary data.</text>
</comment>
<proteinExistence type="predicted"/>
<keyword evidence="2" id="KW-1185">Reference proteome</keyword>
<sequence>MQWSEVRSRYSAQWVLVEAIEASTQGNKRVLDQLNVIGSFDDNSKEALRSYIKLHRENKQREMYVVHTSHDQLDITVTQWTGVRALR</sequence>
<organism evidence="1 2">
    <name type="scientific">Paenibacillus medicaginis</name>
    <dbReference type="NCBI Taxonomy" id="1470560"/>
    <lineage>
        <taxon>Bacteria</taxon>
        <taxon>Bacillati</taxon>
        <taxon>Bacillota</taxon>
        <taxon>Bacilli</taxon>
        <taxon>Bacillales</taxon>
        <taxon>Paenibacillaceae</taxon>
        <taxon>Paenibacillus</taxon>
    </lineage>
</organism>
<dbReference type="Proteomes" id="UP001580430">
    <property type="component" value="Unassembled WGS sequence"/>
</dbReference>
<dbReference type="RefSeq" id="WP_375522957.1">
    <property type="nucleotide sequence ID" value="NZ_JBHIRY010000053.1"/>
</dbReference>
<accession>A0ABV5C9D0</accession>
<protein>
    <submittedName>
        <fullName evidence="1">Uncharacterized protein</fullName>
    </submittedName>
</protein>
<evidence type="ECO:0000313" key="1">
    <source>
        <dbReference type="EMBL" id="MFB5763955.1"/>
    </source>
</evidence>